<feature type="domain" description="CHAT" evidence="1">
    <location>
        <begin position="487"/>
        <end position="763"/>
    </location>
</feature>
<gene>
    <name evidence="2" type="ORF">ACFP85_15740</name>
</gene>
<evidence type="ECO:0000259" key="1">
    <source>
        <dbReference type="Pfam" id="PF12770"/>
    </source>
</evidence>
<sequence length="767" mass="85749">MSKLDELQQCNAPERKIIEAKFQLGTFWSQFGVENDKALALLRDVKRHYQTSIQYNRQRYSKTLLSLAYSQYLNGQFQRALATISELLSLVKEYPDLQDSVNQNAGSISLLLAIALDGKAQVDTQLYDPAADLKVFNHGYDGARAFDYTSTQGQNSNVKARQELLRITRWLQFMHFTGERQISDDALTDIDQEIARSIGNPYTDELMLSYALARLPFVGQARCQSAQGKFILAKHRNNQIESTINQIAALALMAECESNSKLKHSYLNAYLSQLDNFYRKMPPDFSIDVLLKLKQSSERLVDVLDWSQLINGWQTLTTLIQLKAIGSAAKSPARTQESGLANEHARKLFVERETLTNRYFSLHQSVGNNIAQLLADTETQLAQIDREIEAKYPSLLRSTAKRAISTDTIQTSLDMDTQLLLWTTTSIRICGVRVDSSNVIGQCAPFDAKLFRQQVINLRQALLTADEDFHQTSAAVSNSLLLNALIMQKKTNLLINSQELLAGIPTNALTVGAENARHWLGEKYNVLRLLNLATLTQPNEENQSFTFDARFAVANPVFNNRLIASNPNIDVDSFFRSGNDSLETLVPLVETEEEARQFVAGAKNMNLLLGSQATEAQVTANLQKKWDIVLFSTHTLFPSPNNYLEYPALALTPISAEPGNDGLLQASDIARLNVRGAWVVLAACDTANAIGKGNTLGSLLESFSLANANSVLASHWKVNSLETQKFMLLLSENMTNDADPADALWNTRKQLMQQYPPRVWSAFDLYL</sequence>
<protein>
    <submittedName>
        <fullName evidence="2">CHAT domain-containing protein</fullName>
    </submittedName>
</protein>
<dbReference type="InterPro" id="IPR024983">
    <property type="entry name" value="CHAT_dom"/>
</dbReference>
<comment type="caution">
    <text evidence="2">The sequence shown here is derived from an EMBL/GenBank/DDBJ whole genome shotgun (WGS) entry which is preliminary data.</text>
</comment>
<dbReference type="RefSeq" id="WP_165490712.1">
    <property type="nucleotide sequence ID" value="NZ_JBHSUS010000001.1"/>
</dbReference>
<name>A0ABW1XP77_9ALTE</name>
<dbReference type="Proteomes" id="UP001596364">
    <property type="component" value="Unassembled WGS sequence"/>
</dbReference>
<dbReference type="Pfam" id="PF12770">
    <property type="entry name" value="CHAT"/>
    <property type="match status" value="1"/>
</dbReference>
<dbReference type="EMBL" id="JBHSUS010000001">
    <property type="protein sequence ID" value="MFC6441606.1"/>
    <property type="molecule type" value="Genomic_DNA"/>
</dbReference>
<organism evidence="2 3">
    <name type="scientific">Pseudobowmanella zhangzhouensis</name>
    <dbReference type="NCBI Taxonomy" id="1537679"/>
    <lineage>
        <taxon>Bacteria</taxon>
        <taxon>Pseudomonadati</taxon>
        <taxon>Pseudomonadota</taxon>
        <taxon>Gammaproteobacteria</taxon>
        <taxon>Alteromonadales</taxon>
        <taxon>Alteromonadaceae</taxon>
    </lineage>
</organism>
<keyword evidence="3" id="KW-1185">Reference proteome</keyword>
<evidence type="ECO:0000313" key="2">
    <source>
        <dbReference type="EMBL" id="MFC6441606.1"/>
    </source>
</evidence>
<accession>A0ABW1XP77</accession>
<evidence type="ECO:0000313" key="3">
    <source>
        <dbReference type="Proteomes" id="UP001596364"/>
    </source>
</evidence>
<reference evidence="3" key="1">
    <citation type="journal article" date="2019" name="Int. J. Syst. Evol. Microbiol.">
        <title>The Global Catalogue of Microorganisms (GCM) 10K type strain sequencing project: providing services to taxonomists for standard genome sequencing and annotation.</title>
        <authorList>
            <consortium name="The Broad Institute Genomics Platform"/>
            <consortium name="The Broad Institute Genome Sequencing Center for Infectious Disease"/>
            <person name="Wu L."/>
            <person name="Ma J."/>
        </authorList>
    </citation>
    <scope>NUCLEOTIDE SEQUENCE [LARGE SCALE GENOMIC DNA]</scope>
    <source>
        <strain evidence="3">CGMCC 1.16031</strain>
    </source>
</reference>
<proteinExistence type="predicted"/>